<keyword evidence="7" id="KW-1185">Reference proteome</keyword>
<organism evidence="6 7">
    <name type="scientific">Pseudonocardia yunnanensis</name>
    <dbReference type="NCBI Taxonomy" id="58107"/>
    <lineage>
        <taxon>Bacteria</taxon>
        <taxon>Bacillati</taxon>
        <taxon>Actinomycetota</taxon>
        <taxon>Actinomycetes</taxon>
        <taxon>Pseudonocardiales</taxon>
        <taxon>Pseudonocardiaceae</taxon>
        <taxon>Pseudonocardia</taxon>
    </lineage>
</organism>
<dbReference type="EC" id="4.1.99.12" evidence="5"/>
<evidence type="ECO:0000313" key="7">
    <source>
        <dbReference type="Proteomes" id="UP001597114"/>
    </source>
</evidence>
<comment type="caution">
    <text evidence="6">The sequence shown here is derived from an EMBL/GenBank/DDBJ whole genome shotgun (WGS) entry which is preliminary data.</text>
</comment>
<comment type="pathway">
    <text evidence="2 5">Cofactor biosynthesis; riboflavin biosynthesis; 2-hydroxy-3-oxobutyl phosphate from D-ribulose 5-phosphate: step 1/1.</text>
</comment>
<dbReference type="InterPro" id="IPR000422">
    <property type="entry name" value="DHBP_synthase_RibB"/>
</dbReference>
<evidence type="ECO:0000313" key="6">
    <source>
        <dbReference type="EMBL" id="MFD1518617.1"/>
    </source>
</evidence>
<keyword evidence="3 5" id="KW-0686">Riboflavin biosynthesis</keyword>
<keyword evidence="5" id="KW-0464">Manganese</keyword>
<proteinExistence type="inferred from homology"/>
<reference evidence="7" key="1">
    <citation type="journal article" date="2019" name="Int. J. Syst. Evol. Microbiol.">
        <title>The Global Catalogue of Microorganisms (GCM) 10K type strain sequencing project: providing services to taxonomists for standard genome sequencing and annotation.</title>
        <authorList>
            <consortium name="The Broad Institute Genomics Platform"/>
            <consortium name="The Broad Institute Genome Sequencing Center for Infectious Disease"/>
            <person name="Wu L."/>
            <person name="Ma J."/>
        </authorList>
    </citation>
    <scope>NUCLEOTIDE SEQUENCE [LARGE SCALE GENOMIC DNA]</scope>
    <source>
        <strain evidence="7">CCM 7043</strain>
    </source>
</reference>
<accession>A0ABW4EUP5</accession>
<dbReference type="InterPro" id="IPR017945">
    <property type="entry name" value="DHBP_synth_RibB-like_a/b_dom"/>
</dbReference>
<dbReference type="PANTHER" id="PTHR21327:SF18">
    <property type="entry name" value="3,4-DIHYDROXY-2-BUTANONE 4-PHOSPHATE SYNTHASE"/>
    <property type="match status" value="1"/>
</dbReference>
<comment type="subunit">
    <text evidence="5">Homodimer.</text>
</comment>
<dbReference type="NCBIfam" id="TIGR00506">
    <property type="entry name" value="ribB"/>
    <property type="match status" value="1"/>
</dbReference>
<dbReference type="EMBL" id="JBHUCO010000013">
    <property type="protein sequence ID" value="MFD1518617.1"/>
    <property type="molecule type" value="Genomic_DNA"/>
</dbReference>
<keyword evidence="5 6" id="KW-0456">Lyase</keyword>
<name>A0ABW4EUP5_9PSEU</name>
<sequence>MDGSGRFPGTSTEFSSIDQALQEIADGGMVVVLADGDRENEGDLVMAAGHVTAADVAFFVRHTSGVVCVALTPERCDALDLPLMIPDDHGGQQRRAFTHTVDLARGATTGVSAAGRAATISALADWTMTGAAFARPGHVFPLRARARGVLEHAARSEAALDLARMAGLGAAGVLCEIVDDDGALARRPHLVRFAAEHGLPMITIADLVEYRRRSEVLVARTERAQRQESVAHLFALRPTERRAGHLLDGVQARTEQRPTEATG</sequence>
<evidence type="ECO:0000256" key="4">
    <source>
        <dbReference type="ARBA" id="ARBA00022723"/>
    </source>
</evidence>
<dbReference type="PANTHER" id="PTHR21327">
    <property type="entry name" value="GTP CYCLOHYDROLASE II-RELATED"/>
    <property type="match status" value="1"/>
</dbReference>
<comment type="similarity">
    <text evidence="5">Belongs to the DHBP synthase family.</text>
</comment>
<gene>
    <name evidence="6" type="primary">ribB</name>
    <name evidence="6" type="ORF">ACFSJD_14045</name>
</gene>
<comment type="catalytic activity">
    <reaction evidence="5">
        <text>D-ribulose 5-phosphate = (2S)-2-hydroxy-3-oxobutyl phosphate + formate + H(+)</text>
        <dbReference type="Rhea" id="RHEA:18457"/>
        <dbReference type="ChEBI" id="CHEBI:15378"/>
        <dbReference type="ChEBI" id="CHEBI:15740"/>
        <dbReference type="ChEBI" id="CHEBI:58121"/>
        <dbReference type="ChEBI" id="CHEBI:58830"/>
        <dbReference type="EC" id="4.1.99.12"/>
    </reaction>
</comment>
<keyword evidence="5" id="KW-0460">Magnesium</keyword>
<dbReference type="Proteomes" id="UP001597114">
    <property type="component" value="Unassembled WGS sequence"/>
</dbReference>
<dbReference type="GO" id="GO:0008686">
    <property type="term" value="F:3,4-dihydroxy-2-butanone-4-phosphate synthase activity"/>
    <property type="evidence" value="ECO:0007669"/>
    <property type="project" value="UniProtKB-EC"/>
</dbReference>
<evidence type="ECO:0000256" key="1">
    <source>
        <dbReference type="ARBA" id="ARBA00002284"/>
    </source>
</evidence>
<protein>
    <recommendedName>
        <fullName evidence="5">3,4-dihydroxy-2-butanone 4-phosphate synthase</fullName>
        <shortName evidence="5">DHBP synthase</shortName>
        <ecNumber evidence="5">4.1.99.12</ecNumber>
    </recommendedName>
</protein>
<evidence type="ECO:0000256" key="5">
    <source>
        <dbReference type="RuleBase" id="RU003843"/>
    </source>
</evidence>
<dbReference type="Gene3D" id="3.90.870.10">
    <property type="entry name" value="DHBP synthase"/>
    <property type="match status" value="1"/>
</dbReference>
<keyword evidence="4 5" id="KW-0479">Metal-binding</keyword>
<comment type="cofactor">
    <cofactor evidence="5">
        <name>Mg(2+)</name>
        <dbReference type="ChEBI" id="CHEBI:18420"/>
    </cofactor>
    <cofactor evidence="5">
        <name>Mn(2+)</name>
        <dbReference type="ChEBI" id="CHEBI:29035"/>
    </cofactor>
    <text evidence="5">Binds 2 divalent metal cations per subunit. Magnesium or manganese.</text>
</comment>
<dbReference type="Pfam" id="PF00926">
    <property type="entry name" value="DHBP_synthase"/>
    <property type="match status" value="1"/>
</dbReference>
<dbReference type="RefSeq" id="WP_344729477.1">
    <property type="nucleotide sequence ID" value="NZ_BAAAUS010000063.1"/>
</dbReference>
<dbReference type="SUPFAM" id="SSF55821">
    <property type="entry name" value="YrdC/RibB"/>
    <property type="match status" value="1"/>
</dbReference>
<evidence type="ECO:0000256" key="2">
    <source>
        <dbReference type="ARBA" id="ARBA00004904"/>
    </source>
</evidence>
<comment type="function">
    <text evidence="1 5">Catalyzes the conversion of D-ribulose 5-phosphate to formate and 3,4-dihydroxy-2-butanone 4-phosphate.</text>
</comment>
<evidence type="ECO:0000256" key="3">
    <source>
        <dbReference type="ARBA" id="ARBA00022619"/>
    </source>
</evidence>